<dbReference type="AlphaFoldDB" id="A0AAV7VIV5"/>
<comment type="caution">
    <text evidence="2">The sequence shown here is derived from an EMBL/GenBank/DDBJ whole genome shotgun (WGS) entry which is preliminary data.</text>
</comment>
<protein>
    <submittedName>
        <fullName evidence="2">Uncharacterized protein</fullName>
    </submittedName>
</protein>
<accession>A0AAV7VIV5</accession>
<evidence type="ECO:0000256" key="1">
    <source>
        <dbReference type="SAM" id="MobiDB-lite"/>
    </source>
</evidence>
<proteinExistence type="predicted"/>
<sequence length="79" mass="8607">MTCRGALNQEHRTASSATSVPLPSNKVLAAGVKSCETRLLQKRPTTAKNMCTQFRDGIIGHHLVIVRQNSFVLCVLTSL</sequence>
<dbReference type="EMBL" id="JANPWB010000003">
    <property type="protein sequence ID" value="KAJ1200145.1"/>
    <property type="molecule type" value="Genomic_DNA"/>
</dbReference>
<name>A0AAV7VIV5_PLEWA</name>
<gene>
    <name evidence="2" type="ORF">NDU88_003972</name>
</gene>
<organism evidence="2 3">
    <name type="scientific">Pleurodeles waltl</name>
    <name type="common">Iberian ribbed newt</name>
    <dbReference type="NCBI Taxonomy" id="8319"/>
    <lineage>
        <taxon>Eukaryota</taxon>
        <taxon>Metazoa</taxon>
        <taxon>Chordata</taxon>
        <taxon>Craniata</taxon>
        <taxon>Vertebrata</taxon>
        <taxon>Euteleostomi</taxon>
        <taxon>Amphibia</taxon>
        <taxon>Batrachia</taxon>
        <taxon>Caudata</taxon>
        <taxon>Salamandroidea</taxon>
        <taxon>Salamandridae</taxon>
        <taxon>Pleurodelinae</taxon>
        <taxon>Pleurodeles</taxon>
    </lineage>
</organism>
<reference evidence="2" key="1">
    <citation type="journal article" date="2022" name="bioRxiv">
        <title>Sequencing and chromosome-scale assembly of the giantPleurodeles waltlgenome.</title>
        <authorList>
            <person name="Brown T."/>
            <person name="Elewa A."/>
            <person name="Iarovenko S."/>
            <person name="Subramanian E."/>
            <person name="Araus A.J."/>
            <person name="Petzold A."/>
            <person name="Susuki M."/>
            <person name="Suzuki K.-i.T."/>
            <person name="Hayashi T."/>
            <person name="Toyoda A."/>
            <person name="Oliveira C."/>
            <person name="Osipova E."/>
            <person name="Leigh N.D."/>
            <person name="Simon A."/>
            <person name="Yun M.H."/>
        </authorList>
    </citation>
    <scope>NUCLEOTIDE SEQUENCE</scope>
    <source>
        <strain evidence="2">20211129_DDA</strain>
        <tissue evidence="2">Liver</tissue>
    </source>
</reference>
<evidence type="ECO:0000313" key="3">
    <source>
        <dbReference type="Proteomes" id="UP001066276"/>
    </source>
</evidence>
<keyword evidence="3" id="KW-1185">Reference proteome</keyword>
<feature type="region of interest" description="Disordered" evidence="1">
    <location>
        <begin position="1"/>
        <end position="20"/>
    </location>
</feature>
<dbReference type="Proteomes" id="UP001066276">
    <property type="component" value="Chromosome 2_1"/>
</dbReference>
<evidence type="ECO:0000313" key="2">
    <source>
        <dbReference type="EMBL" id="KAJ1200145.1"/>
    </source>
</evidence>